<gene>
    <name evidence="2" type="ORF">NDN08_003787</name>
</gene>
<feature type="signal peptide" evidence="1">
    <location>
        <begin position="1"/>
        <end position="19"/>
    </location>
</feature>
<dbReference type="EMBL" id="JAMWBK010000010">
    <property type="protein sequence ID" value="KAJ8901579.1"/>
    <property type="molecule type" value="Genomic_DNA"/>
</dbReference>
<reference evidence="2 3" key="1">
    <citation type="journal article" date="2023" name="Nat. Commun.">
        <title>Origin of minicircular mitochondrial genomes in red algae.</title>
        <authorList>
            <person name="Lee Y."/>
            <person name="Cho C.H."/>
            <person name="Lee Y.M."/>
            <person name="Park S.I."/>
            <person name="Yang J.H."/>
            <person name="West J.A."/>
            <person name="Bhattacharya D."/>
            <person name="Yoon H.S."/>
        </authorList>
    </citation>
    <scope>NUCLEOTIDE SEQUENCE [LARGE SCALE GENOMIC DNA]</scope>
    <source>
        <strain evidence="2 3">CCMP1338</strain>
        <tissue evidence="2">Whole cell</tissue>
    </source>
</reference>
<dbReference type="SUPFAM" id="SSF54897">
    <property type="entry name" value="Protease propeptides/inhibitors"/>
    <property type="match status" value="1"/>
</dbReference>
<evidence type="ECO:0000313" key="3">
    <source>
        <dbReference type="Proteomes" id="UP001157974"/>
    </source>
</evidence>
<name>A0AAV8UGG6_9RHOD</name>
<evidence type="ECO:0008006" key="4">
    <source>
        <dbReference type="Google" id="ProtNLM"/>
    </source>
</evidence>
<organism evidence="2 3">
    <name type="scientific">Rhodosorus marinus</name>
    <dbReference type="NCBI Taxonomy" id="101924"/>
    <lineage>
        <taxon>Eukaryota</taxon>
        <taxon>Rhodophyta</taxon>
        <taxon>Stylonematophyceae</taxon>
        <taxon>Stylonematales</taxon>
        <taxon>Stylonemataceae</taxon>
        <taxon>Rhodosorus</taxon>
    </lineage>
</organism>
<protein>
    <recommendedName>
        <fullName evidence="4">Inhibitor I9 domain-containing protein</fullName>
    </recommendedName>
</protein>
<comment type="caution">
    <text evidence="2">The sequence shown here is derived from an EMBL/GenBank/DDBJ whole genome shotgun (WGS) entry which is preliminary data.</text>
</comment>
<accession>A0AAV8UGG6</accession>
<evidence type="ECO:0000313" key="2">
    <source>
        <dbReference type="EMBL" id="KAJ8901579.1"/>
    </source>
</evidence>
<keyword evidence="3" id="KW-1185">Reference proteome</keyword>
<keyword evidence="1" id="KW-0732">Signal</keyword>
<feature type="chain" id="PRO_5043462758" description="Inhibitor I9 domain-containing protein" evidence="1">
    <location>
        <begin position="20"/>
        <end position="104"/>
    </location>
</feature>
<dbReference type="Proteomes" id="UP001157974">
    <property type="component" value="Unassembled WGS sequence"/>
</dbReference>
<sequence>MSISLLSISSLLLLCFVLAESVCESGIGGTCDAGNGEEALKVTYIVLLKAGVDIEEAAKRCDAVVDMKLPNLGGFVAKLSEEQVDCLRPDTDVFEKDGPIWAAK</sequence>
<evidence type="ECO:0000256" key="1">
    <source>
        <dbReference type="SAM" id="SignalP"/>
    </source>
</evidence>
<dbReference type="AlphaFoldDB" id="A0AAV8UGG6"/>
<proteinExistence type="predicted"/>